<name>A0AA39STT4_ACESA</name>
<evidence type="ECO:0000313" key="3">
    <source>
        <dbReference type="Proteomes" id="UP001168877"/>
    </source>
</evidence>
<proteinExistence type="predicted"/>
<reference evidence="2" key="1">
    <citation type="journal article" date="2022" name="Plant J.">
        <title>Strategies of tolerance reflected in two North American maple genomes.</title>
        <authorList>
            <person name="McEvoy S.L."/>
            <person name="Sezen U.U."/>
            <person name="Trouern-Trend A."/>
            <person name="McMahon S.M."/>
            <person name="Schaberg P.G."/>
            <person name="Yang J."/>
            <person name="Wegrzyn J.L."/>
            <person name="Swenson N.G."/>
        </authorList>
    </citation>
    <scope>NUCLEOTIDE SEQUENCE</scope>
    <source>
        <strain evidence="2">NS2018</strain>
    </source>
</reference>
<sequence>MLQQEAESTGGVQPPNHGKNMPSNLGETSHQPQLSEAQIAVADFSNGVGSGHRAPGFVLRRLLKLLDGVVTTHSSVVANGDVWND</sequence>
<feature type="region of interest" description="Disordered" evidence="1">
    <location>
        <begin position="1"/>
        <end position="38"/>
    </location>
</feature>
<dbReference type="Proteomes" id="UP001168877">
    <property type="component" value="Unassembled WGS sequence"/>
</dbReference>
<gene>
    <name evidence="2" type="ORF">LWI29_032144</name>
</gene>
<feature type="compositionally biased region" description="Polar residues" evidence="1">
    <location>
        <begin position="21"/>
        <end position="36"/>
    </location>
</feature>
<dbReference type="AlphaFoldDB" id="A0AA39STT4"/>
<dbReference type="EMBL" id="JAUESC010000004">
    <property type="protein sequence ID" value="KAK0598159.1"/>
    <property type="molecule type" value="Genomic_DNA"/>
</dbReference>
<comment type="caution">
    <text evidence="2">The sequence shown here is derived from an EMBL/GenBank/DDBJ whole genome shotgun (WGS) entry which is preliminary data.</text>
</comment>
<reference evidence="2" key="2">
    <citation type="submission" date="2023-06" db="EMBL/GenBank/DDBJ databases">
        <authorList>
            <person name="Swenson N.G."/>
            <person name="Wegrzyn J.L."/>
            <person name="Mcevoy S.L."/>
        </authorList>
    </citation>
    <scope>NUCLEOTIDE SEQUENCE</scope>
    <source>
        <strain evidence="2">NS2018</strain>
        <tissue evidence="2">Leaf</tissue>
    </source>
</reference>
<evidence type="ECO:0000256" key="1">
    <source>
        <dbReference type="SAM" id="MobiDB-lite"/>
    </source>
</evidence>
<evidence type="ECO:0000313" key="2">
    <source>
        <dbReference type="EMBL" id="KAK0598159.1"/>
    </source>
</evidence>
<keyword evidence="3" id="KW-1185">Reference proteome</keyword>
<accession>A0AA39STT4</accession>
<feature type="compositionally biased region" description="Polar residues" evidence="1">
    <location>
        <begin position="1"/>
        <end position="11"/>
    </location>
</feature>
<protein>
    <submittedName>
        <fullName evidence="2">Uncharacterized protein</fullName>
    </submittedName>
</protein>
<organism evidence="2 3">
    <name type="scientific">Acer saccharum</name>
    <name type="common">Sugar maple</name>
    <dbReference type="NCBI Taxonomy" id="4024"/>
    <lineage>
        <taxon>Eukaryota</taxon>
        <taxon>Viridiplantae</taxon>
        <taxon>Streptophyta</taxon>
        <taxon>Embryophyta</taxon>
        <taxon>Tracheophyta</taxon>
        <taxon>Spermatophyta</taxon>
        <taxon>Magnoliopsida</taxon>
        <taxon>eudicotyledons</taxon>
        <taxon>Gunneridae</taxon>
        <taxon>Pentapetalae</taxon>
        <taxon>rosids</taxon>
        <taxon>malvids</taxon>
        <taxon>Sapindales</taxon>
        <taxon>Sapindaceae</taxon>
        <taxon>Hippocastanoideae</taxon>
        <taxon>Acereae</taxon>
        <taxon>Acer</taxon>
    </lineage>
</organism>